<dbReference type="GeneID" id="25365641"/>
<dbReference type="OrthoDB" id="2740448at2759"/>
<dbReference type="AlphaFoldDB" id="A0A074YK58"/>
<dbReference type="EMBL" id="KL584752">
    <property type="protein sequence ID" value="KEQ98178.1"/>
    <property type="molecule type" value="Genomic_DNA"/>
</dbReference>
<gene>
    <name evidence="1" type="ORF">AUEXF2481DRAFT_36691</name>
</gene>
<name>A0A074YK58_AURSE</name>
<reference evidence="1 2" key="1">
    <citation type="journal article" date="2014" name="BMC Genomics">
        <title>Genome sequencing of four Aureobasidium pullulans varieties: biotechnological potential, stress tolerance, and description of new species.</title>
        <authorList>
            <person name="Gostin Ar C."/>
            <person name="Ohm R.A."/>
            <person name="Kogej T."/>
            <person name="Sonjak S."/>
            <person name="Turk M."/>
            <person name="Zajc J."/>
            <person name="Zalar P."/>
            <person name="Grube M."/>
            <person name="Sun H."/>
            <person name="Han J."/>
            <person name="Sharma A."/>
            <person name="Chiniquy J."/>
            <person name="Ngan C.Y."/>
            <person name="Lipzen A."/>
            <person name="Barry K."/>
            <person name="Grigoriev I.V."/>
            <person name="Gunde-Cimerman N."/>
        </authorList>
    </citation>
    <scope>NUCLEOTIDE SEQUENCE [LARGE SCALE GENOMIC DNA]</scope>
    <source>
        <strain evidence="1 2">EXF-2481</strain>
    </source>
</reference>
<keyword evidence="2" id="KW-1185">Reference proteome</keyword>
<protein>
    <submittedName>
        <fullName evidence="1">Uncharacterized protein</fullName>
    </submittedName>
</protein>
<dbReference type="RefSeq" id="XP_013346806.1">
    <property type="nucleotide sequence ID" value="XM_013491352.1"/>
</dbReference>
<evidence type="ECO:0000313" key="1">
    <source>
        <dbReference type="EMBL" id="KEQ98178.1"/>
    </source>
</evidence>
<dbReference type="Proteomes" id="UP000030641">
    <property type="component" value="Unassembled WGS sequence"/>
</dbReference>
<organism evidence="1 2">
    <name type="scientific">Aureobasidium subglaciale (strain EXF-2481)</name>
    <name type="common">Aureobasidium pullulans var. subglaciale</name>
    <dbReference type="NCBI Taxonomy" id="1043005"/>
    <lineage>
        <taxon>Eukaryota</taxon>
        <taxon>Fungi</taxon>
        <taxon>Dikarya</taxon>
        <taxon>Ascomycota</taxon>
        <taxon>Pezizomycotina</taxon>
        <taxon>Dothideomycetes</taxon>
        <taxon>Dothideomycetidae</taxon>
        <taxon>Dothideales</taxon>
        <taxon>Saccotheciaceae</taxon>
        <taxon>Aureobasidium</taxon>
    </lineage>
</organism>
<dbReference type="HOGENOM" id="CLU_1517573_0_0_1"/>
<proteinExistence type="predicted"/>
<evidence type="ECO:0000313" key="2">
    <source>
        <dbReference type="Proteomes" id="UP000030641"/>
    </source>
</evidence>
<dbReference type="InParanoid" id="A0A074YK58"/>
<accession>A0A074YK58</accession>
<sequence length="181" mass="20510">MTSFEQVGVMVGRLQHFNVRESTTQQQRQAYKTLPRHIGRDKMVSLDAVMQCNKQAWEACSRTLDCDSCVTQQMNVSLVVRMVGKMALLIDEACKDFRSSGEHRGSGSDDALGQYSIDTLEEWLAVMSPMVLLQTKALEEVMRKVEEVDCLSQQKMTRSELQSAHRSVAMAHQLLDGSRYF</sequence>